<organism evidence="3 4">
    <name type="scientific">Marinisporobacter balticus</name>
    <dbReference type="NCBI Taxonomy" id="2018667"/>
    <lineage>
        <taxon>Bacteria</taxon>
        <taxon>Bacillati</taxon>
        <taxon>Bacillota</taxon>
        <taxon>Clostridia</taxon>
        <taxon>Peptostreptococcales</taxon>
        <taxon>Thermotaleaceae</taxon>
        <taxon>Marinisporobacter</taxon>
    </lineage>
</organism>
<dbReference type="PANTHER" id="PTHR37313">
    <property type="entry name" value="UPF0749 PROTEIN RV1825"/>
    <property type="match status" value="1"/>
</dbReference>
<evidence type="ECO:0000256" key="1">
    <source>
        <dbReference type="ARBA" id="ARBA00009108"/>
    </source>
</evidence>
<keyword evidence="2" id="KW-0175">Coiled coil</keyword>
<dbReference type="Proteomes" id="UP000294919">
    <property type="component" value="Unassembled WGS sequence"/>
</dbReference>
<feature type="coiled-coil region" evidence="2">
    <location>
        <begin position="40"/>
        <end position="77"/>
    </location>
</feature>
<name>A0A4R2L976_9FIRM</name>
<keyword evidence="4" id="KW-1185">Reference proteome</keyword>
<dbReference type="EMBL" id="SLWV01000002">
    <property type="protein sequence ID" value="TCO79298.1"/>
    <property type="molecule type" value="Genomic_DNA"/>
</dbReference>
<dbReference type="InterPro" id="IPR010273">
    <property type="entry name" value="DUF881"/>
</dbReference>
<dbReference type="PANTHER" id="PTHR37313:SF2">
    <property type="entry name" value="UPF0749 PROTEIN YLXX"/>
    <property type="match status" value="1"/>
</dbReference>
<dbReference type="RefSeq" id="WP_165916176.1">
    <property type="nucleotide sequence ID" value="NZ_SLWV01000002.1"/>
</dbReference>
<evidence type="ECO:0000256" key="2">
    <source>
        <dbReference type="SAM" id="Coils"/>
    </source>
</evidence>
<reference evidence="3 4" key="1">
    <citation type="submission" date="2019-03" db="EMBL/GenBank/DDBJ databases">
        <title>Genomic Encyclopedia of Type Strains, Phase IV (KMG-IV): sequencing the most valuable type-strain genomes for metagenomic binning, comparative biology and taxonomic classification.</title>
        <authorList>
            <person name="Goeker M."/>
        </authorList>
    </citation>
    <scope>NUCLEOTIDE SEQUENCE [LARGE SCALE GENOMIC DNA]</scope>
    <source>
        <strain evidence="3 4">DSM 102940</strain>
    </source>
</reference>
<gene>
    <name evidence="3" type="ORF">EV214_10216</name>
</gene>
<protein>
    <submittedName>
        <fullName evidence="3">Uncharacterized protein YlxW (UPF0749 family)</fullName>
    </submittedName>
</protein>
<sequence length="241" mass="27372">MKRNVWKFNILMFAIVLGLLCTLQFKNVQGQYEYVPMKVIHDYKIAMESEKKEIANLREMIEDRKNKITEYEKIKEEGGRFKETMEEEINAQKLISGFVDVEGPGVILTLDDGTRELYEGEEADAVMVHDADILNIIRDLKVAGAEAISINGQRLLANSEINCGGHSMRINNQFFAQPFIIKAIGDPKKLEAALILPVSYGAKLKDIYGLYVEVNTVLNMKIPKYSEGVDFKYLKVLEEGE</sequence>
<proteinExistence type="inferred from homology"/>
<dbReference type="Pfam" id="PF05949">
    <property type="entry name" value="DUF881"/>
    <property type="match status" value="1"/>
</dbReference>
<accession>A0A4R2L976</accession>
<evidence type="ECO:0000313" key="4">
    <source>
        <dbReference type="Proteomes" id="UP000294919"/>
    </source>
</evidence>
<dbReference type="Gene3D" id="3.30.70.1880">
    <property type="entry name" value="Protein of unknown function DUF881"/>
    <property type="match status" value="1"/>
</dbReference>
<dbReference type="AlphaFoldDB" id="A0A4R2L976"/>
<comment type="similarity">
    <text evidence="1">Belongs to the UPF0749 family.</text>
</comment>
<comment type="caution">
    <text evidence="3">The sequence shown here is derived from an EMBL/GenBank/DDBJ whole genome shotgun (WGS) entry which is preliminary data.</text>
</comment>
<evidence type="ECO:0000313" key="3">
    <source>
        <dbReference type="EMBL" id="TCO79298.1"/>
    </source>
</evidence>